<evidence type="ECO:0000313" key="5">
    <source>
        <dbReference type="EMBL" id="KOO24485.1"/>
    </source>
</evidence>
<dbReference type="AlphaFoldDB" id="A0A0M0JDE4"/>
<dbReference type="InterPro" id="IPR050725">
    <property type="entry name" value="CysQ/Inositol_MonoPase"/>
</dbReference>
<dbReference type="Proteomes" id="UP000037460">
    <property type="component" value="Unassembled WGS sequence"/>
</dbReference>
<evidence type="ECO:0000256" key="2">
    <source>
        <dbReference type="ARBA" id="ARBA00012633"/>
    </source>
</evidence>
<comment type="cofactor">
    <cofactor evidence="3">
        <name>Mg(2+)</name>
        <dbReference type="ChEBI" id="CHEBI:18420"/>
    </cofactor>
</comment>
<dbReference type="PANTHER" id="PTHR43028">
    <property type="entry name" value="3'(2'),5'-BISPHOSPHATE NUCLEOTIDASE 1"/>
    <property type="match status" value="1"/>
</dbReference>
<keyword evidence="3" id="KW-0460">Magnesium</keyword>
<dbReference type="GO" id="GO:0008441">
    <property type="term" value="F:3'(2'),5'-bisphosphate nucleotidase activity"/>
    <property type="evidence" value="ECO:0007669"/>
    <property type="project" value="UniProtKB-EC"/>
</dbReference>
<dbReference type="EMBL" id="JWZX01003089">
    <property type="protein sequence ID" value="KOO24485.1"/>
    <property type="molecule type" value="Genomic_DNA"/>
</dbReference>
<feature type="binding site" evidence="3">
    <location>
        <position position="120"/>
    </location>
    <ligand>
        <name>Mg(2+)</name>
        <dbReference type="ChEBI" id="CHEBI:18420"/>
        <label>1</label>
        <note>catalytic</note>
    </ligand>
</feature>
<comment type="similarity">
    <text evidence="1">Belongs to the inositol monophosphatase superfamily.</text>
</comment>
<comment type="caution">
    <text evidence="5">The sequence shown here is derived from an EMBL/GenBank/DDBJ whole genome shotgun (WGS) entry which is preliminary data.</text>
</comment>
<proteinExistence type="inferred from homology"/>
<sequence>MGGAWRVARLVLLGLVPLPGGAAAAALLPSAPGTLRRRAAPGSVQMASDDRPISALLDVALTACQDMTELIEAVYKQLNTKEPGASVLKEDKSFFSLADGVVQALLMRLLRGRVGAVVGEEDEASISIEGDGPFRAAEIEAPAALEPMIIKLRARMDALASTIPPSETLAALTAFIDPIDGTREFCTELGEQCSICVGFADGAGQAVGGLVYRPLCAQRSWALGCQREGTCRSELRTPETALRTPETALRTPETALRAPETALRTPETAPDVGAFLCSNGGTSRFLQAVQAELGYATYPAGGAGNKALLVLELPTAVYIQDRGVSRWDSCAAQAVLEAHGGVFSRLDTVAAPAPDAPASEASDTTIAAASLARYTYAKGSVNSVFVPLQSMLTKYNARPGVPTGGLAASAEQFKPYANVCGLFALSAAADTASIAAAVRRVAREVPPSYD</sequence>
<dbReference type="GO" id="GO:0046872">
    <property type="term" value="F:metal ion binding"/>
    <property type="evidence" value="ECO:0007669"/>
    <property type="project" value="UniProtKB-KW"/>
</dbReference>
<feature type="binding site" evidence="3">
    <location>
        <position position="177"/>
    </location>
    <ligand>
        <name>Mg(2+)</name>
        <dbReference type="ChEBI" id="CHEBI:18420"/>
        <label>1</label>
        <note>catalytic</note>
    </ligand>
</feature>
<keyword evidence="3" id="KW-0479">Metal-binding</keyword>
<dbReference type="InterPro" id="IPR000760">
    <property type="entry name" value="Inositol_monophosphatase-like"/>
</dbReference>
<reference evidence="6" key="1">
    <citation type="journal article" date="2015" name="PLoS Genet.">
        <title>Genome Sequence and Transcriptome Analyses of Chrysochromulina tobin: Metabolic Tools for Enhanced Algal Fitness in the Prominent Order Prymnesiales (Haptophyceae).</title>
        <authorList>
            <person name="Hovde B.T."/>
            <person name="Deodato C.R."/>
            <person name="Hunsperger H.M."/>
            <person name="Ryken S.A."/>
            <person name="Yost W."/>
            <person name="Jha R.K."/>
            <person name="Patterson J."/>
            <person name="Monnat R.J. Jr."/>
            <person name="Barlow S.B."/>
            <person name="Starkenburg S.R."/>
            <person name="Cattolico R.A."/>
        </authorList>
    </citation>
    <scope>NUCLEOTIDE SEQUENCE</scope>
    <source>
        <strain evidence="6">CCMP291</strain>
    </source>
</reference>
<feature type="chain" id="PRO_5005601753" description="3'(2'),5'-bisphosphate nucleotidase" evidence="4">
    <location>
        <begin position="25"/>
        <end position="450"/>
    </location>
</feature>
<dbReference type="Gene3D" id="3.30.540.10">
    <property type="entry name" value="Fructose-1,6-Bisphosphatase, subunit A, domain 1"/>
    <property type="match status" value="1"/>
</dbReference>
<feature type="binding site" evidence="3">
    <location>
        <position position="328"/>
    </location>
    <ligand>
        <name>Mg(2+)</name>
        <dbReference type="ChEBI" id="CHEBI:18420"/>
        <label>1</label>
        <note>catalytic</note>
    </ligand>
</feature>
<evidence type="ECO:0000256" key="3">
    <source>
        <dbReference type="PIRSR" id="PIRSR600760-2"/>
    </source>
</evidence>
<keyword evidence="6" id="KW-1185">Reference proteome</keyword>
<keyword evidence="4" id="KW-0732">Signal</keyword>
<evidence type="ECO:0000313" key="6">
    <source>
        <dbReference type="Proteomes" id="UP000037460"/>
    </source>
</evidence>
<feature type="signal peptide" evidence="4">
    <location>
        <begin position="1"/>
        <end position="24"/>
    </location>
</feature>
<dbReference type="EC" id="3.1.3.7" evidence="2"/>
<organism evidence="5 6">
    <name type="scientific">Chrysochromulina tobinii</name>
    <dbReference type="NCBI Taxonomy" id="1460289"/>
    <lineage>
        <taxon>Eukaryota</taxon>
        <taxon>Haptista</taxon>
        <taxon>Haptophyta</taxon>
        <taxon>Prymnesiophyceae</taxon>
        <taxon>Prymnesiales</taxon>
        <taxon>Chrysochromulinaceae</taxon>
        <taxon>Chrysochromulina</taxon>
    </lineage>
</organism>
<accession>A0A0M0JDE4</accession>
<evidence type="ECO:0000256" key="4">
    <source>
        <dbReference type="SAM" id="SignalP"/>
    </source>
</evidence>
<evidence type="ECO:0000256" key="1">
    <source>
        <dbReference type="ARBA" id="ARBA00009759"/>
    </source>
</evidence>
<protein>
    <recommendedName>
        <fullName evidence="2">3'(2'),5'-bisphosphate nucleotidase</fullName>
        <ecNumber evidence="2">3.1.3.7</ecNumber>
    </recommendedName>
</protein>
<gene>
    <name evidence="5" type="ORF">Ctob_004409</name>
</gene>
<feature type="binding site" evidence="3">
    <location>
        <position position="180"/>
    </location>
    <ligand>
        <name>Mg(2+)</name>
        <dbReference type="ChEBI" id="CHEBI:18420"/>
        <label>1</label>
        <note>catalytic</note>
    </ligand>
</feature>
<dbReference type="OrthoDB" id="10254945at2759"/>
<feature type="binding site" evidence="3">
    <location>
        <position position="179"/>
    </location>
    <ligand>
        <name>Mg(2+)</name>
        <dbReference type="ChEBI" id="CHEBI:18420"/>
        <label>1</label>
        <note>catalytic</note>
    </ligand>
</feature>
<dbReference type="SUPFAM" id="SSF56655">
    <property type="entry name" value="Carbohydrate phosphatase"/>
    <property type="match status" value="1"/>
</dbReference>
<dbReference type="PANTHER" id="PTHR43028:SF5">
    <property type="entry name" value="3'(2'),5'-BISPHOSPHATE NUCLEOTIDASE 1"/>
    <property type="match status" value="1"/>
</dbReference>
<name>A0A0M0JDE4_9EUKA</name>
<dbReference type="Pfam" id="PF00459">
    <property type="entry name" value="Inositol_P"/>
    <property type="match status" value="1"/>
</dbReference>
<dbReference type="Gene3D" id="3.40.190.80">
    <property type="match status" value="1"/>
</dbReference>